<dbReference type="NCBIfam" id="TIGR00255">
    <property type="entry name" value="YicC/YloC family endoribonuclease"/>
    <property type="match status" value="1"/>
</dbReference>
<comment type="cofactor">
    <cofactor evidence="1">
        <name>a divalent metal cation</name>
        <dbReference type="ChEBI" id="CHEBI:60240"/>
    </cofactor>
</comment>
<dbReference type="GO" id="GO:0016787">
    <property type="term" value="F:hydrolase activity"/>
    <property type="evidence" value="ECO:0007669"/>
    <property type="project" value="UniProtKB-KW"/>
</dbReference>
<evidence type="ECO:0000259" key="8">
    <source>
        <dbReference type="Pfam" id="PF08340"/>
    </source>
</evidence>
<keyword evidence="6" id="KW-0175">Coiled coil</keyword>
<evidence type="ECO:0000256" key="1">
    <source>
        <dbReference type="ARBA" id="ARBA00001968"/>
    </source>
</evidence>
<comment type="similarity">
    <text evidence="5">Belongs to the YicC/YloC family.</text>
</comment>
<accession>A0A238ZEY8</accession>
<dbReference type="OrthoDB" id="9771229at2"/>
<keyword evidence="4" id="KW-0378">Hydrolase</keyword>
<feature type="domain" description="Endoribonuclease YicC-like N-terminal" evidence="7">
    <location>
        <begin position="1"/>
        <end position="154"/>
    </location>
</feature>
<dbReference type="PANTHER" id="PTHR30636">
    <property type="entry name" value="UPF0701 PROTEIN YICC"/>
    <property type="match status" value="1"/>
</dbReference>
<feature type="domain" description="Endoribonuclease YicC-like C-terminal" evidence="8">
    <location>
        <begin position="170"/>
        <end position="291"/>
    </location>
</feature>
<evidence type="ECO:0000256" key="5">
    <source>
        <dbReference type="ARBA" id="ARBA00035648"/>
    </source>
</evidence>
<evidence type="ECO:0000256" key="4">
    <source>
        <dbReference type="ARBA" id="ARBA00022801"/>
    </source>
</evidence>
<dbReference type="Pfam" id="PF08340">
    <property type="entry name" value="YicC-like_C"/>
    <property type="match status" value="1"/>
</dbReference>
<dbReference type="Pfam" id="PF03755">
    <property type="entry name" value="YicC-like_N"/>
    <property type="match status" value="1"/>
</dbReference>
<dbReference type="PANTHER" id="PTHR30636:SF3">
    <property type="entry name" value="UPF0701 PROTEIN YICC"/>
    <property type="match status" value="1"/>
</dbReference>
<keyword evidence="10" id="KW-1185">Reference proteome</keyword>
<dbReference type="Proteomes" id="UP000198405">
    <property type="component" value="Unassembled WGS sequence"/>
</dbReference>
<name>A0A238ZEY8_9BACT</name>
<dbReference type="InterPro" id="IPR013551">
    <property type="entry name" value="YicC-like_C"/>
</dbReference>
<organism evidence="9 10">
    <name type="scientific">Desulfurobacterium atlanticum</name>
    <dbReference type="NCBI Taxonomy" id="240169"/>
    <lineage>
        <taxon>Bacteria</taxon>
        <taxon>Pseudomonadati</taxon>
        <taxon>Aquificota</taxon>
        <taxon>Aquificia</taxon>
        <taxon>Desulfurobacteriales</taxon>
        <taxon>Desulfurobacteriaceae</taxon>
        <taxon>Desulfurobacterium</taxon>
    </lineage>
</organism>
<dbReference type="EMBL" id="FZOB01000008">
    <property type="protein sequence ID" value="SNR81313.1"/>
    <property type="molecule type" value="Genomic_DNA"/>
</dbReference>
<evidence type="ECO:0000313" key="9">
    <source>
        <dbReference type="EMBL" id="SNR81313.1"/>
    </source>
</evidence>
<evidence type="ECO:0000259" key="7">
    <source>
        <dbReference type="Pfam" id="PF03755"/>
    </source>
</evidence>
<evidence type="ECO:0000256" key="3">
    <source>
        <dbReference type="ARBA" id="ARBA00022759"/>
    </source>
</evidence>
<keyword evidence="3" id="KW-0255">Endonuclease</keyword>
<reference evidence="10" key="1">
    <citation type="submission" date="2017-06" db="EMBL/GenBank/DDBJ databases">
        <authorList>
            <person name="Varghese N."/>
            <person name="Submissions S."/>
        </authorList>
    </citation>
    <scope>NUCLEOTIDE SEQUENCE [LARGE SCALE GENOMIC DNA]</scope>
    <source>
        <strain evidence="10">DSM 15668</strain>
    </source>
</reference>
<evidence type="ECO:0000256" key="2">
    <source>
        <dbReference type="ARBA" id="ARBA00022722"/>
    </source>
</evidence>
<proteinExistence type="inferred from homology"/>
<dbReference type="InterPro" id="IPR005229">
    <property type="entry name" value="YicC/YloC-like"/>
</dbReference>
<gene>
    <name evidence="9" type="ORF">SAMN06265340_1083</name>
</gene>
<evidence type="ECO:0000256" key="6">
    <source>
        <dbReference type="SAM" id="Coils"/>
    </source>
</evidence>
<sequence length="291" mass="33846">MKSMTGYGKGEATNNLINVTVEIKTINSKALDVRINLSRAINNLMSTFNEILKKYIKRGKVDVFINYKLSPDVEIPVCVNYSMAKTYINAINKISGLTGKEISITMRDLLSMHDIFMKEEIDFSKFEPVFIEAFESALKKVDEERIKEGEKLKQDIEKRLEKIEATVRKIENRSKEISKILFEKLKEKVSKLLEDFDDKEELTKRVELEVALLAEKQDVSEEITRLYSHIKRFRELLNEDFSGKTMDFLCQEMHREINTLGSKLKEINITEPILQIKTEIARIKEQVQNVE</sequence>
<keyword evidence="2" id="KW-0540">Nuclease</keyword>
<dbReference type="GO" id="GO:0004521">
    <property type="term" value="F:RNA endonuclease activity"/>
    <property type="evidence" value="ECO:0007669"/>
    <property type="project" value="InterPro"/>
</dbReference>
<dbReference type="InterPro" id="IPR013527">
    <property type="entry name" value="YicC-like_N"/>
</dbReference>
<protein>
    <submittedName>
        <fullName evidence="9">TIGR00255 family protein</fullName>
    </submittedName>
</protein>
<feature type="coiled-coil region" evidence="6">
    <location>
        <begin position="146"/>
        <end position="202"/>
    </location>
</feature>
<dbReference type="AlphaFoldDB" id="A0A238ZEY8"/>
<evidence type="ECO:0000313" key="10">
    <source>
        <dbReference type="Proteomes" id="UP000198405"/>
    </source>
</evidence>